<organism evidence="2 3">
    <name type="scientific">Glossina brevipalpis</name>
    <dbReference type="NCBI Taxonomy" id="37001"/>
    <lineage>
        <taxon>Eukaryota</taxon>
        <taxon>Metazoa</taxon>
        <taxon>Ecdysozoa</taxon>
        <taxon>Arthropoda</taxon>
        <taxon>Hexapoda</taxon>
        <taxon>Insecta</taxon>
        <taxon>Pterygota</taxon>
        <taxon>Neoptera</taxon>
        <taxon>Endopterygota</taxon>
        <taxon>Diptera</taxon>
        <taxon>Brachycera</taxon>
        <taxon>Muscomorpha</taxon>
        <taxon>Hippoboscoidea</taxon>
        <taxon>Glossinidae</taxon>
        <taxon>Glossina</taxon>
    </lineage>
</organism>
<keyword evidence="1" id="KW-1133">Transmembrane helix</keyword>
<reference evidence="3" key="1">
    <citation type="submission" date="2014-03" db="EMBL/GenBank/DDBJ databases">
        <authorList>
            <person name="Aksoy S."/>
            <person name="Warren W."/>
            <person name="Wilson R.K."/>
        </authorList>
    </citation>
    <scope>NUCLEOTIDE SEQUENCE [LARGE SCALE GENOMIC DNA]</scope>
    <source>
        <strain evidence="3">IAEA</strain>
    </source>
</reference>
<dbReference type="EnsemblMetazoa" id="GBRI039875-RA">
    <property type="protein sequence ID" value="GBRI039875-PA"/>
    <property type="gene ID" value="GBRI039875"/>
</dbReference>
<sequence>MVVVQDLFQVEIHNAYIRTRAYAYAICYLSYNSLIISTNILYKRQFLNLNSKLHQHFVECLVNPCLAKSSSEYRKRNNDFYKLLIQAEVDLSEAKKMLVALIEEFGKYQ</sequence>
<evidence type="ECO:0000313" key="3">
    <source>
        <dbReference type="Proteomes" id="UP000091820"/>
    </source>
</evidence>
<accession>A0A1A9X0S3</accession>
<proteinExistence type="predicted"/>
<keyword evidence="1" id="KW-0472">Membrane</keyword>
<reference evidence="2" key="2">
    <citation type="submission" date="2020-05" db="UniProtKB">
        <authorList>
            <consortium name="EnsemblMetazoa"/>
        </authorList>
    </citation>
    <scope>IDENTIFICATION</scope>
    <source>
        <strain evidence="2">IAEA</strain>
    </source>
</reference>
<keyword evidence="3" id="KW-1185">Reference proteome</keyword>
<keyword evidence="1" id="KW-0812">Transmembrane</keyword>
<feature type="transmembrane region" description="Helical" evidence="1">
    <location>
        <begin position="21"/>
        <end position="42"/>
    </location>
</feature>
<evidence type="ECO:0000256" key="1">
    <source>
        <dbReference type="SAM" id="Phobius"/>
    </source>
</evidence>
<name>A0A1A9X0S3_9MUSC</name>
<protein>
    <submittedName>
        <fullName evidence="2">Uncharacterized protein</fullName>
    </submittedName>
</protein>
<evidence type="ECO:0000313" key="2">
    <source>
        <dbReference type="EnsemblMetazoa" id="GBRI039875-PA"/>
    </source>
</evidence>
<dbReference type="Proteomes" id="UP000091820">
    <property type="component" value="Unassembled WGS sequence"/>
</dbReference>
<dbReference type="VEuPathDB" id="VectorBase:GBRI039875"/>
<dbReference type="AlphaFoldDB" id="A0A1A9X0S3"/>